<evidence type="ECO:0000256" key="1">
    <source>
        <dbReference type="SAM" id="Phobius"/>
    </source>
</evidence>
<feature type="transmembrane region" description="Helical" evidence="1">
    <location>
        <begin position="6"/>
        <end position="23"/>
    </location>
</feature>
<accession>A0AAC9WFW7</accession>
<dbReference type="PANTHER" id="PTHR37464">
    <property type="entry name" value="BLL2463 PROTEIN"/>
    <property type="match status" value="1"/>
</dbReference>
<keyword evidence="5" id="KW-1185">Reference proteome</keyword>
<dbReference type="Proteomes" id="UP000177894">
    <property type="component" value="Chromosome"/>
</dbReference>
<dbReference type="Proteomes" id="UP000192478">
    <property type="component" value="Chromosome"/>
</dbReference>
<feature type="transmembrane region" description="Helical" evidence="1">
    <location>
        <begin position="57"/>
        <end position="75"/>
    </location>
</feature>
<reference evidence="3 5" key="1">
    <citation type="submission" date="2016-10" db="EMBL/GenBank/DDBJ databases">
        <title>Complete Genome Sequence of Acetogen Clostridium formicoaceticum ATCC 27076.</title>
        <authorList>
            <person name="Bao T."/>
            <person name="Cheng C."/>
            <person name="Zhao J."/>
            <person name="Yang S.-T."/>
            <person name="Wang J."/>
            <person name="Wang M."/>
        </authorList>
    </citation>
    <scope>NUCLEOTIDE SEQUENCE [LARGE SCALE GENOMIC DNA]</scope>
    <source>
        <strain evidence="3 5">ATCC 27076</strain>
    </source>
</reference>
<keyword evidence="1" id="KW-1133">Transmembrane helix</keyword>
<evidence type="ECO:0000313" key="3">
    <source>
        <dbReference type="EMBL" id="AOY75879.1"/>
    </source>
</evidence>
<dbReference type="NCBIfam" id="TIGR02226">
    <property type="entry name" value="two_anch"/>
    <property type="match status" value="1"/>
</dbReference>
<keyword evidence="1" id="KW-0472">Membrane</keyword>
<dbReference type="KEGG" id="cfm:BJL90_08220"/>
<sequence length="506" mass="57851">MSFLNPMALWMLLTTIIVLIIYFKKQQEIELKVSSIKLWQEVLAEAEKIKISKVNQYLLLLLQLAIILLIVMALSRPIIYGGGQKESVTILLDNSFSMQAISQGNRHLDLAKEEGKEYIHGLSRDVVINLMTINESVSLLLEEGSKAQALAGIEAIVPSQKPLNIEAMETIKTSLLSNKIFITDKSIHEVEGVIKVGEDLYNLGIIDVKYDYYENMVICSIRNYGASEVEARLLITDEGGRKYRQRKVIEGKQKKDILIGLEMEPEILKVVLEIEDMLQQDNEFLLGVGKDYKKEVLLIGENDFIEKALKSIRGINWRKSDKMKEGYDLYIIGDHQKYETTKPVWYLKAEDFLGSEEKQGTEKLTIRGYETSAEMISIENPIALKEKEGFQRIIEAGEKPLTIAGIEENNKVIYSSMDLGKTNLPMTPFFPIYVEEMLYWLLDEDFSKNMEDVNNPPGDFMLGETDLYVSPQKSWVPAVMKPQNIFIYLAMLLLFIEWKVYKNVQG</sequence>
<evidence type="ECO:0000313" key="5">
    <source>
        <dbReference type="Proteomes" id="UP000177894"/>
    </source>
</evidence>
<dbReference type="RefSeq" id="WP_070966406.1">
    <property type="nucleotide sequence ID" value="NZ_CP017603.1"/>
</dbReference>
<feature type="domain" description="Aerotolerance regulator N-terminal" evidence="2">
    <location>
        <begin position="1"/>
        <end position="77"/>
    </location>
</feature>
<evidence type="ECO:0000313" key="6">
    <source>
        <dbReference type="Proteomes" id="UP000192478"/>
    </source>
</evidence>
<evidence type="ECO:0000313" key="4">
    <source>
        <dbReference type="EMBL" id="ARE86220.1"/>
    </source>
</evidence>
<reference evidence="4 6" key="2">
    <citation type="submission" date="2017-03" db="EMBL/GenBank/DDBJ databases">
        <title>Complete sequence of Clostridium formicaceticum DSM 92.</title>
        <authorList>
            <person name="Poehlein A."/>
            <person name="Karl M."/>
            <person name="Bengelsdorf F.R."/>
            <person name="Duerre P."/>
            <person name="Daniel R."/>
        </authorList>
    </citation>
    <scope>NUCLEOTIDE SEQUENCE [LARGE SCALE GENOMIC DNA]</scope>
    <source>
        <strain evidence="4 6">DSM 92</strain>
    </source>
</reference>
<evidence type="ECO:0000259" key="2">
    <source>
        <dbReference type="Pfam" id="PF07584"/>
    </source>
</evidence>
<name>A0AAC9WFW7_9CLOT</name>
<dbReference type="AlphaFoldDB" id="A0AAC9WFW7"/>
<dbReference type="InterPro" id="IPR011933">
    <property type="entry name" value="Double_TM_dom"/>
</dbReference>
<gene>
    <name evidence="3" type="ORF">BJL90_08220</name>
    <name evidence="4" type="ORF">CLFO_05420</name>
</gene>
<dbReference type="PANTHER" id="PTHR37464:SF1">
    <property type="entry name" value="BLL2463 PROTEIN"/>
    <property type="match status" value="1"/>
</dbReference>
<dbReference type="EMBL" id="CP020559">
    <property type="protein sequence ID" value="ARE86220.1"/>
    <property type="molecule type" value="Genomic_DNA"/>
</dbReference>
<protein>
    <recommendedName>
        <fullName evidence="2">Aerotolerance regulator N-terminal domain-containing protein</fullName>
    </recommendedName>
</protein>
<dbReference type="Pfam" id="PF07584">
    <property type="entry name" value="BatA"/>
    <property type="match status" value="1"/>
</dbReference>
<dbReference type="EMBL" id="CP017603">
    <property type="protein sequence ID" value="AOY75879.1"/>
    <property type="molecule type" value="Genomic_DNA"/>
</dbReference>
<proteinExistence type="predicted"/>
<organism evidence="4 6">
    <name type="scientific">Clostridium formicaceticum</name>
    <dbReference type="NCBI Taxonomy" id="1497"/>
    <lineage>
        <taxon>Bacteria</taxon>
        <taxon>Bacillati</taxon>
        <taxon>Bacillota</taxon>
        <taxon>Clostridia</taxon>
        <taxon>Eubacteriales</taxon>
        <taxon>Clostridiaceae</taxon>
        <taxon>Clostridium</taxon>
    </lineage>
</organism>
<dbReference type="InterPro" id="IPR024163">
    <property type="entry name" value="Aerotolerance_reg_N"/>
</dbReference>
<keyword evidence="1" id="KW-0812">Transmembrane</keyword>